<dbReference type="InterPro" id="IPR025528">
    <property type="entry name" value="BrnA_antitoxin"/>
</dbReference>
<reference evidence="1 2" key="1">
    <citation type="submission" date="2020-02" db="EMBL/GenBank/DDBJ databases">
        <title>Genome sequence of the type strain CGMCC 1.15528 of Mesorhizobium zhangyense.</title>
        <authorList>
            <person name="Gao J."/>
            <person name="Sun J."/>
        </authorList>
    </citation>
    <scope>NUCLEOTIDE SEQUENCE [LARGE SCALE GENOMIC DNA]</scope>
    <source>
        <strain evidence="1 2">CGMCC 1.15528</strain>
    </source>
</reference>
<dbReference type="Proteomes" id="UP000481252">
    <property type="component" value="Unassembled WGS sequence"/>
</dbReference>
<sequence>MGKIVKYEIDPDNPAPLTENQRQEIADLKARAKHEIDTSDIPELTDEFWATAVQNPYFRPVKQQLTLRLDADLVAWFKRHSPGGRGYQSNINRALREYVIEKEKKAG</sequence>
<name>A0A7C9VDN6_9HYPH</name>
<proteinExistence type="predicted"/>
<dbReference type="RefSeq" id="WP_165119733.1">
    <property type="nucleotide sequence ID" value="NZ_JAAKZG010000009.1"/>
</dbReference>
<keyword evidence="2" id="KW-1185">Reference proteome</keyword>
<organism evidence="1 2">
    <name type="scientific">Mesorhizobium zhangyense</name>
    <dbReference type="NCBI Taxonomy" id="1776730"/>
    <lineage>
        <taxon>Bacteria</taxon>
        <taxon>Pseudomonadati</taxon>
        <taxon>Pseudomonadota</taxon>
        <taxon>Alphaproteobacteria</taxon>
        <taxon>Hyphomicrobiales</taxon>
        <taxon>Phyllobacteriaceae</taxon>
        <taxon>Mesorhizobium</taxon>
    </lineage>
</organism>
<evidence type="ECO:0000313" key="1">
    <source>
        <dbReference type="EMBL" id="NGN43327.1"/>
    </source>
</evidence>
<dbReference type="EMBL" id="JAAKZG010000009">
    <property type="protein sequence ID" value="NGN43327.1"/>
    <property type="molecule type" value="Genomic_DNA"/>
</dbReference>
<comment type="caution">
    <text evidence="1">The sequence shown here is derived from an EMBL/GenBank/DDBJ whole genome shotgun (WGS) entry which is preliminary data.</text>
</comment>
<evidence type="ECO:0000313" key="2">
    <source>
        <dbReference type="Proteomes" id="UP000481252"/>
    </source>
</evidence>
<accession>A0A7C9VDN6</accession>
<dbReference type="AlphaFoldDB" id="A0A7C9VDN6"/>
<dbReference type="Pfam" id="PF14384">
    <property type="entry name" value="BrnA_antitoxin"/>
    <property type="match status" value="1"/>
</dbReference>
<protein>
    <submittedName>
        <fullName evidence="1">BrnA antitoxin family protein</fullName>
    </submittedName>
</protein>
<gene>
    <name evidence="1" type="ORF">G6N74_19850</name>
</gene>